<proteinExistence type="predicted"/>
<evidence type="ECO:0000313" key="1">
    <source>
        <dbReference type="EMBL" id="MBO8456843.1"/>
    </source>
</evidence>
<dbReference type="EMBL" id="JADIMM010000020">
    <property type="protein sequence ID" value="MBO8456843.1"/>
    <property type="molecule type" value="Genomic_DNA"/>
</dbReference>
<comment type="caution">
    <text evidence="1">The sequence shown here is derived from an EMBL/GenBank/DDBJ whole genome shotgun (WGS) entry which is preliminary data.</text>
</comment>
<dbReference type="Proteomes" id="UP000823638">
    <property type="component" value="Unassembled WGS sequence"/>
</dbReference>
<name>A0A9D9N1L8_9SPIR</name>
<sequence>MAIDTEKARQKYTERYNNYKTQIDVILQREKNLLQLMEKDSSGIEYKRLALAEDMLNLSSLYLLVHNLSVSILGTKSDDSLNEARKTLYKSIIYLEEIVTNYVDVPFTDYEKNLEAIASVPEAKRYQLIKKLGLAIRLVMDAYGENTKWKWTFVELEGRFAIVAKNIMDLRAIAKDGLDPHSPDYEISVYHLRLVKHLLQQGADRYREKYELSTKRIDDFRMAIQFLLALRRIHLVLNEREEAEETKKKA</sequence>
<gene>
    <name evidence="1" type="ORF">IAA81_01285</name>
</gene>
<reference evidence="1" key="1">
    <citation type="submission" date="2020-10" db="EMBL/GenBank/DDBJ databases">
        <authorList>
            <person name="Gilroy R."/>
        </authorList>
    </citation>
    <scope>NUCLEOTIDE SEQUENCE</scope>
    <source>
        <strain evidence="1">10532</strain>
    </source>
</reference>
<evidence type="ECO:0000313" key="2">
    <source>
        <dbReference type="Proteomes" id="UP000823638"/>
    </source>
</evidence>
<accession>A0A9D9N1L8</accession>
<dbReference type="AlphaFoldDB" id="A0A9D9N1L8"/>
<reference evidence="1" key="2">
    <citation type="journal article" date="2021" name="PeerJ">
        <title>Extensive microbial diversity within the chicken gut microbiome revealed by metagenomics and culture.</title>
        <authorList>
            <person name="Gilroy R."/>
            <person name="Ravi A."/>
            <person name="Getino M."/>
            <person name="Pursley I."/>
            <person name="Horton D.L."/>
            <person name="Alikhan N.F."/>
            <person name="Baker D."/>
            <person name="Gharbi K."/>
            <person name="Hall N."/>
            <person name="Watson M."/>
            <person name="Adriaenssens E.M."/>
            <person name="Foster-Nyarko E."/>
            <person name="Jarju S."/>
            <person name="Secka A."/>
            <person name="Antonio M."/>
            <person name="Oren A."/>
            <person name="Chaudhuri R.R."/>
            <person name="La Ragione R."/>
            <person name="Hildebrand F."/>
            <person name="Pallen M.J."/>
        </authorList>
    </citation>
    <scope>NUCLEOTIDE SEQUENCE</scope>
    <source>
        <strain evidence="1">10532</strain>
    </source>
</reference>
<organism evidence="1 2">
    <name type="scientific">Candidatus Gallitreponema excrementavium</name>
    <dbReference type="NCBI Taxonomy" id="2840840"/>
    <lineage>
        <taxon>Bacteria</taxon>
        <taxon>Pseudomonadati</taxon>
        <taxon>Spirochaetota</taxon>
        <taxon>Spirochaetia</taxon>
        <taxon>Spirochaetales</taxon>
        <taxon>Candidatus Gallitreponema</taxon>
    </lineage>
</organism>
<feature type="non-terminal residue" evidence="1">
    <location>
        <position position="250"/>
    </location>
</feature>
<protein>
    <submittedName>
        <fullName evidence="1">Uncharacterized protein</fullName>
    </submittedName>
</protein>